<name>A0ABS9NQK0_9NEIS</name>
<evidence type="ECO:0000256" key="6">
    <source>
        <dbReference type="ARBA" id="ARBA00022989"/>
    </source>
</evidence>
<feature type="transmembrane region" description="Helical" evidence="8">
    <location>
        <begin position="182"/>
        <end position="207"/>
    </location>
</feature>
<feature type="transmembrane region" description="Helical" evidence="8">
    <location>
        <begin position="128"/>
        <end position="149"/>
    </location>
</feature>
<keyword evidence="5 8" id="KW-0812">Transmembrane</keyword>
<keyword evidence="2 8" id="KW-0813">Transport</keyword>
<feature type="domain" description="ABC transmembrane type-1" evidence="9">
    <location>
        <begin position="56"/>
        <end position="246"/>
    </location>
</feature>
<evidence type="ECO:0000259" key="9">
    <source>
        <dbReference type="PROSITE" id="PS50928"/>
    </source>
</evidence>
<protein>
    <submittedName>
        <fullName evidence="10">Iron ABC transporter permease</fullName>
    </submittedName>
</protein>
<keyword evidence="11" id="KW-1185">Reference proteome</keyword>
<sequence>MPPKLRSAAATFALTLLPAGFLALMVAAPLYSLLSYQEGVPLWREVAGDAYYRRRLLWTLLQAAATVPLTMIIGIPAAWVLARLKFRGRALVLRLLMLPFVTPTLVAGIGVLALFGSHGALWPGWEDTPWLLLYGNVFFNLPVMVRAAYQGLLQVPANRLYAAQTLGAGAWRQFWLVERPVLLPWLAGGACMVFLYCFSGFGLALLLGGQDYATIEVEIYQLIAYQLDMEHAAVLVWPVLAVSALAGGGYALASRCSSENRVRPWQPESARGIGQHLLQWASLLLLALCCALPLAAVAFQAALAGADGWRVLLEKETLAAAANTLRFTAAAVALSAVLGVAHAALARRLAWVRALTFLPFMVSPVCLSFGVLLLYNDWAAELPMLIALYALLAYPFVTKDVLAAWDALPQAYTDAARVYGATPFQAASRVTLPLLLPALRRGLTLAAATGIGEFAATLFLSRPEWTTLTTLIYQYLSRPGAENRAQALVLTLVLMLLAAAVFLLLDAAERRRRRT</sequence>
<dbReference type="PANTHER" id="PTHR43357:SF4">
    <property type="entry name" value="INNER MEMBRANE ABC TRANSPORTER PERMEASE PROTEIN YDCV"/>
    <property type="match status" value="1"/>
</dbReference>
<dbReference type="SUPFAM" id="SSF161098">
    <property type="entry name" value="MetI-like"/>
    <property type="match status" value="2"/>
</dbReference>
<feature type="transmembrane region" description="Helical" evidence="8">
    <location>
        <begin position="93"/>
        <end position="116"/>
    </location>
</feature>
<feature type="transmembrane region" description="Helical" evidence="8">
    <location>
        <begin position="280"/>
        <end position="304"/>
    </location>
</feature>
<proteinExistence type="inferred from homology"/>
<feature type="transmembrane region" description="Helical" evidence="8">
    <location>
        <begin position="378"/>
        <end position="397"/>
    </location>
</feature>
<gene>
    <name evidence="10" type="ORF">MB824_08695</name>
</gene>
<evidence type="ECO:0000256" key="3">
    <source>
        <dbReference type="ARBA" id="ARBA00022475"/>
    </source>
</evidence>
<dbReference type="PROSITE" id="PS50928">
    <property type="entry name" value="ABC_TM1"/>
    <property type="match status" value="2"/>
</dbReference>
<dbReference type="EMBL" id="JAKOOW010000032">
    <property type="protein sequence ID" value="MCG6504573.1"/>
    <property type="molecule type" value="Genomic_DNA"/>
</dbReference>
<feature type="transmembrane region" description="Helical" evidence="8">
    <location>
        <begin position="442"/>
        <end position="461"/>
    </location>
</feature>
<evidence type="ECO:0000256" key="1">
    <source>
        <dbReference type="ARBA" id="ARBA00004429"/>
    </source>
</evidence>
<keyword evidence="4" id="KW-0997">Cell inner membrane</keyword>
<feature type="transmembrane region" description="Helical" evidence="8">
    <location>
        <begin position="56"/>
        <end position="81"/>
    </location>
</feature>
<evidence type="ECO:0000256" key="2">
    <source>
        <dbReference type="ARBA" id="ARBA00022448"/>
    </source>
</evidence>
<feature type="domain" description="ABC transmembrane type-1" evidence="9">
    <location>
        <begin position="321"/>
        <end position="505"/>
    </location>
</feature>
<dbReference type="Pfam" id="PF00528">
    <property type="entry name" value="BPD_transp_1"/>
    <property type="match status" value="2"/>
</dbReference>
<evidence type="ECO:0000256" key="7">
    <source>
        <dbReference type="ARBA" id="ARBA00023136"/>
    </source>
</evidence>
<evidence type="ECO:0000313" key="11">
    <source>
        <dbReference type="Proteomes" id="UP001298424"/>
    </source>
</evidence>
<reference evidence="10 11" key="1">
    <citation type="submission" date="2022-02" db="EMBL/GenBank/DDBJ databases">
        <title>Genome sequence data of Kingella unionensis sp. nov. strain CICC 24913 (CCUG 75125).</title>
        <authorList>
            <person name="Xiao M."/>
        </authorList>
    </citation>
    <scope>NUCLEOTIDE SEQUENCE [LARGE SCALE GENOMIC DNA]</scope>
    <source>
        <strain evidence="10 11">CICC 24913</strain>
    </source>
</reference>
<dbReference type="InterPro" id="IPR035906">
    <property type="entry name" value="MetI-like_sf"/>
</dbReference>
<keyword evidence="3" id="KW-1003">Cell membrane</keyword>
<keyword evidence="6 8" id="KW-1133">Transmembrane helix</keyword>
<dbReference type="InterPro" id="IPR000515">
    <property type="entry name" value="MetI-like"/>
</dbReference>
<evidence type="ECO:0000256" key="4">
    <source>
        <dbReference type="ARBA" id="ARBA00022519"/>
    </source>
</evidence>
<feature type="transmembrane region" description="Helical" evidence="8">
    <location>
        <begin position="352"/>
        <end position="372"/>
    </location>
</feature>
<comment type="caution">
    <text evidence="10">The sequence shown here is derived from an EMBL/GenBank/DDBJ whole genome shotgun (WGS) entry which is preliminary data.</text>
</comment>
<dbReference type="PANTHER" id="PTHR43357">
    <property type="entry name" value="INNER MEMBRANE ABC TRANSPORTER PERMEASE PROTEIN YDCV"/>
    <property type="match status" value="1"/>
</dbReference>
<feature type="transmembrane region" description="Helical" evidence="8">
    <location>
        <begin position="485"/>
        <end position="505"/>
    </location>
</feature>
<comment type="similarity">
    <text evidence="8">Belongs to the binding-protein-dependent transport system permease family.</text>
</comment>
<evidence type="ECO:0000313" key="10">
    <source>
        <dbReference type="EMBL" id="MCG6504573.1"/>
    </source>
</evidence>
<comment type="subcellular location">
    <subcellularLocation>
        <location evidence="1">Cell inner membrane</location>
        <topology evidence="1">Multi-pass membrane protein</topology>
    </subcellularLocation>
    <subcellularLocation>
        <location evidence="8">Cell membrane</location>
        <topology evidence="8">Multi-pass membrane protein</topology>
    </subcellularLocation>
</comment>
<keyword evidence="7 8" id="KW-0472">Membrane</keyword>
<dbReference type="RefSeq" id="WP_238748084.1">
    <property type="nucleotide sequence ID" value="NZ_JAKOOW010000032.1"/>
</dbReference>
<organism evidence="10 11">
    <name type="scientific">Kingella pumchi</name>
    <dbReference type="NCBI Taxonomy" id="2779506"/>
    <lineage>
        <taxon>Bacteria</taxon>
        <taxon>Pseudomonadati</taxon>
        <taxon>Pseudomonadota</taxon>
        <taxon>Betaproteobacteria</taxon>
        <taxon>Neisseriales</taxon>
        <taxon>Neisseriaceae</taxon>
        <taxon>Kingella</taxon>
    </lineage>
</organism>
<evidence type="ECO:0000256" key="5">
    <source>
        <dbReference type="ARBA" id="ARBA00022692"/>
    </source>
</evidence>
<feature type="transmembrane region" description="Helical" evidence="8">
    <location>
        <begin position="235"/>
        <end position="253"/>
    </location>
</feature>
<accession>A0ABS9NQK0</accession>
<feature type="transmembrane region" description="Helical" evidence="8">
    <location>
        <begin position="324"/>
        <end position="345"/>
    </location>
</feature>
<evidence type="ECO:0000256" key="8">
    <source>
        <dbReference type="RuleBase" id="RU363032"/>
    </source>
</evidence>
<dbReference type="CDD" id="cd06261">
    <property type="entry name" value="TM_PBP2"/>
    <property type="match status" value="2"/>
</dbReference>
<dbReference type="Proteomes" id="UP001298424">
    <property type="component" value="Unassembled WGS sequence"/>
</dbReference>
<dbReference type="Gene3D" id="1.10.3720.10">
    <property type="entry name" value="MetI-like"/>
    <property type="match status" value="2"/>
</dbReference>